<protein>
    <submittedName>
        <fullName evidence="1">Uncharacterized protein</fullName>
    </submittedName>
</protein>
<evidence type="ECO:0000313" key="1">
    <source>
        <dbReference type="EMBL" id="DAE01334.1"/>
    </source>
</evidence>
<sequence length="228" mass="27175">MTMKNETTIYAPYQGTYHNDEFVGYERAKKFIEEWDVWEKCFPTHVLLWLVNEKIKMKDVCGIKYVPVSFGDNGYTPRNYSLIPEIKHNFKFVEKRNGWRRDHYEDAYQYIVPYRYQTASLNKIFREAILMAYPYLKKYEFSAYVPTCGSGLCDIYIKMSYKHRGEEVTVSLYCPLKALLEKNPDMIYQRHFGYNSDYYKSQPEAKDKILGVLNSQKYKAFCKKVKEG</sequence>
<proteinExistence type="predicted"/>
<accession>A0A8S5P2K7</accession>
<organism evidence="1">
    <name type="scientific">Siphoviridae sp. ctJcm18</name>
    <dbReference type="NCBI Taxonomy" id="2825433"/>
    <lineage>
        <taxon>Viruses</taxon>
        <taxon>Duplodnaviria</taxon>
        <taxon>Heunggongvirae</taxon>
        <taxon>Uroviricota</taxon>
        <taxon>Caudoviricetes</taxon>
    </lineage>
</organism>
<dbReference type="EMBL" id="BK015323">
    <property type="protein sequence ID" value="DAE01334.1"/>
    <property type="molecule type" value="Genomic_DNA"/>
</dbReference>
<reference evidence="1" key="1">
    <citation type="journal article" date="2021" name="Proc. Natl. Acad. Sci. U.S.A.">
        <title>A Catalog of Tens of Thousands of Viruses from Human Metagenomes Reveals Hidden Associations with Chronic Diseases.</title>
        <authorList>
            <person name="Tisza M.J."/>
            <person name="Buck C.B."/>
        </authorList>
    </citation>
    <scope>NUCLEOTIDE SEQUENCE</scope>
    <source>
        <strain evidence="1">CtJcm18</strain>
    </source>
</reference>
<name>A0A8S5P2K7_9CAUD</name>